<feature type="signal peptide" evidence="1">
    <location>
        <begin position="1"/>
        <end position="22"/>
    </location>
</feature>
<accession>A0A1Y4L447</accession>
<dbReference type="AlphaFoldDB" id="A0A1Y4L447"/>
<gene>
    <name evidence="2" type="ORF">B5F17_12625</name>
</gene>
<feature type="chain" id="PRO_5012441235" description="Lipoprotein" evidence="1">
    <location>
        <begin position="23"/>
        <end position="176"/>
    </location>
</feature>
<name>A0A1Y4L447_9FIRM</name>
<proteinExistence type="predicted"/>
<comment type="caution">
    <text evidence="2">The sequence shown here is derived from an EMBL/GenBank/DDBJ whole genome shotgun (WGS) entry which is preliminary data.</text>
</comment>
<protein>
    <recommendedName>
        <fullName evidence="4">Lipoprotein</fullName>
    </recommendedName>
</protein>
<dbReference type="RefSeq" id="WP_087374345.1">
    <property type="nucleotide sequence ID" value="NZ_NFKK01000020.1"/>
</dbReference>
<reference evidence="3" key="1">
    <citation type="submission" date="2017-04" db="EMBL/GenBank/DDBJ databases">
        <title>Function of individual gut microbiota members based on whole genome sequencing of pure cultures obtained from chicken caecum.</title>
        <authorList>
            <person name="Medvecky M."/>
            <person name="Cejkova D."/>
            <person name="Polansky O."/>
            <person name="Karasova D."/>
            <person name="Kubasova T."/>
            <person name="Cizek A."/>
            <person name="Rychlik I."/>
        </authorList>
    </citation>
    <scope>NUCLEOTIDE SEQUENCE [LARGE SCALE GENOMIC DNA]</scope>
    <source>
        <strain evidence="3">An180</strain>
    </source>
</reference>
<evidence type="ECO:0000313" key="3">
    <source>
        <dbReference type="Proteomes" id="UP000195897"/>
    </source>
</evidence>
<evidence type="ECO:0000256" key="1">
    <source>
        <dbReference type="SAM" id="SignalP"/>
    </source>
</evidence>
<keyword evidence="1" id="KW-0732">Signal</keyword>
<evidence type="ECO:0000313" key="2">
    <source>
        <dbReference type="EMBL" id="OUP51565.1"/>
    </source>
</evidence>
<dbReference type="Proteomes" id="UP000195897">
    <property type="component" value="Unassembled WGS sequence"/>
</dbReference>
<evidence type="ECO:0008006" key="4">
    <source>
        <dbReference type="Google" id="ProtNLM"/>
    </source>
</evidence>
<dbReference type="PROSITE" id="PS51257">
    <property type="entry name" value="PROKAR_LIPOPROTEIN"/>
    <property type="match status" value="1"/>
</dbReference>
<organism evidence="2 3">
    <name type="scientific">Butyricicoccus pullicaecorum</name>
    <dbReference type="NCBI Taxonomy" id="501571"/>
    <lineage>
        <taxon>Bacteria</taxon>
        <taxon>Bacillati</taxon>
        <taxon>Bacillota</taxon>
        <taxon>Clostridia</taxon>
        <taxon>Eubacteriales</taxon>
        <taxon>Butyricicoccaceae</taxon>
        <taxon>Butyricicoccus</taxon>
    </lineage>
</organism>
<dbReference type="EMBL" id="NFKK01000020">
    <property type="protein sequence ID" value="OUP51565.1"/>
    <property type="molecule type" value="Genomic_DNA"/>
</dbReference>
<sequence length="176" mass="19578">MKKRWIGAWCSIMLLLAGCSSANTSVNPEQEMVAQWSESLTSAGYIEEDLQTSSEQVESNAVWGDYTYRGYTVQPGLYFYTCSDDSGNVLEACAYCDTSLFSSTDYSEYATYGYMSGILLASIDSENMESVVDALSLDDPALFLQSHNDTYTADDVDYQLIYDTADGKMFFQATMK</sequence>